<dbReference type="Proteomes" id="UP001187734">
    <property type="component" value="Unassembled WGS sequence"/>
</dbReference>
<evidence type="ECO:0000313" key="3">
    <source>
        <dbReference type="Proteomes" id="UP001187734"/>
    </source>
</evidence>
<keyword evidence="3" id="KW-1185">Reference proteome</keyword>
<dbReference type="EMBL" id="ONZP01000758">
    <property type="protein sequence ID" value="SPJ90401.1"/>
    <property type="molecule type" value="Genomic_DNA"/>
</dbReference>
<sequence>MSGAEVFSLISGIITVIDAAIKIYDAAGDASGLPATVRNAASRLPLIQESLVLAKNDLQQESSQQSFSALSSTLKACGERVTKLHSLFQKMIVAPGTSRGERYVRVMRTVSQTEKVKRLMGEIVADVQVLTLHHVIKSSTREQMNNLLHEIKSTRSYEGNAPVVMNSNGLGRHYVHNGVGNQNIGGGTGVQVNGPSNGSTFNFVQN</sequence>
<feature type="domain" description="NACHT-NTPase and P-loop NTPases N-terminal" evidence="1">
    <location>
        <begin position="10"/>
        <end position="130"/>
    </location>
</feature>
<accession>A0AAE8MLF4</accession>
<name>A0AAE8MLF4_9HYPO</name>
<gene>
    <name evidence="2" type="ORF">FTOL_13282</name>
</gene>
<comment type="caution">
    <text evidence="2">The sequence shown here is derived from an EMBL/GenBank/DDBJ whole genome shotgun (WGS) entry which is preliminary data.</text>
</comment>
<dbReference type="InterPro" id="IPR031352">
    <property type="entry name" value="SesA"/>
</dbReference>
<dbReference type="Pfam" id="PF17107">
    <property type="entry name" value="SesA"/>
    <property type="match status" value="1"/>
</dbReference>
<evidence type="ECO:0000259" key="1">
    <source>
        <dbReference type="Pfam" id="PF17107"/>
    </source>
</evidence>
<organism evidence="2 3">
    <name type="scientific">Fusarium torulosum</name>
    <dbReference type="NCBI Taxonomy" id="33205"/>
    <lineage>
        <taxon>Eukaryota</taxon>
        <taxon>Fungi</taxon>
        <taxon>Dikarya</taxon>
        <taxon>Ascomycota</taxon>
        <taxon>Pezizomycotina</taxon>
        <taxon>Sordariomycetes</taxon>
        <taxon>Hypocreomycetidae</taxon>
        <taxon>Hypocreales</taxon>
        <taxon>Nectriaceae</taxon>
        <taxon>Fusarium</taxon>
    </lineage>
</organism>
<evidence type="ECO:0000313" key="2">
    <source>
        <dbReference type="EMBL" id="SPJ90401.1"/>
    </source>
</evidence>
<reference evidence="2" key="1">
    <citation type="submission" date="2018-03" db="EMBL/GenBank/DDBJ databases">
        <authorList>
            <person name="Guldener U."/>
        </authorList>
    </citation>
    <scope>NUCLEOTIDE SEQUENCE</scope>
</reference>
<protein>
    <recommendedName>
        <fullName evidence="1">NACHT-NTPase and P-loop NTPases N-terminal domain-containing protein</fullName>
    </recommendedName>
</protein>
<dbReference type="AlphaFoldDB" id="A0AAE8MLF4"/>
<proteinExistence type="predicted"/>